<dbReference type="eggNOG" id="COG1386">
    <property type="taxonomic scope" value="Bacteria"/>
</dbReference>
<dbReference type="PANTHER" id="PTHR34298:SF2">
    <property type="entry name" value="SEGREGATION AND CONDENSATION PROTEIN B"/>
    <property type="match status" value="1"/>
</dbReference>
<reference evidence="6 7" key="2">
    <citation type="journal article" date="2013" name="PLoS ONE">
        <title>INDIGO - INtegrated Data Warehouse of MIcrobial GenOmes with Examples from the Red Sea Extremophiles.</title>
        <authorList>
            <person name="Alam I."/>
            <person name="Antunes A."/>
            <person name="Kamau A.A."/>
            <person name="Ba Alawi W."/>
            <person name="Kalkatawi M."/>
            <person name="Stingl U."/>
            <person name="Bajic V.B."/>
        </authorList>
    </citation>
    <scope>NUCLEOTIDE SEQUENCE [LARGE SCALE GENOMIC DNA]</scope>
    <source>
        <strain evidence="6 7">E1L3A</strain>
    </source>
</reference>
<dbReference type="InterPro" id="IPR005234">
    <property type="entry name" value="ScpB_csome_segregation"/>
</dbReference>
<keyword evidence="4" id="KW-0131">Cell cycle</keyword>
<evidence type="ECO:0000256" key="2">
    <source>
        <dbReference type="ARBA" id="ARBA00022618"/>
    </source>
</evidence>
<dbReference type="NCBIfam" id="TIGR00281">
    <property type="entry name" value="SMC-Scp complex subunit ScpB"/>
    <property type="match status" value="1"/>
</dbReference>
<feature type="compositionally biased region" description="Polar residues" evidence="5">
    <location>
        <begin position="263"/>
        <end position="273"/>
    </location>
</feature>
<keyword evidence="2" id="KW-0132">Cell division</keyword>
<dbReference type="Proteomes" id="UP000006242">
    <property type="component" value="Unassembled WGS sequence"/>
</dbReference>
<dbReference type="OrthoDB" id="9806226at2"/>
<dbReference type="Gene3D" id="1.10.10.10">
    <property type="entry name" value="Winged helix-like DNA-binding domain superfamily/Winged helix DNA-binding domain"/>
    <property type="match status" value="2"/>
</dbReference>
<keyword evidence="1" id="KW-0963">Cytoplasm</keyword>
<dbReference type="SUPFAM" id="SSF46785">
    <property type="entry name" value="Winged helix' DNA-binding domain"/>
    <property type="match status" value="2"/>
</dbReference>
<dbReference type="STRING" id="1033802.SSPSH_002400"/>
<name>U2EK98_9GAMM</name>
<evidence type="ECO:0000256" key="5">
    <source>
        <dbReference type="SAM" id="MobiDB-lite"/>
    </source>
</evidence>
<accession>U2EK98</accession>
<comment type="caution">
    <text evidence="6">The sequence shown here is derived from an EMBL/GenBank/DDBJ whole genome shotgun (WGS) entry which is preliminary data.</text>
</comment>
<evidence type="ECO:0000256" key="3">
    <source>
        <dbReference type="ARBA" id="ARBA00022829"/>
    </source>
</evidence>
<feature type="region of interest" description="Disordered" evidence="5">
    <location>
        <begin position="220"/>
        <end position="273"/>
    </location>
</feature>
<dbReference type="Pfam" id="PF04079">
    <property type="entry name" value="SMC_ScpB"/>
    <property type="match status" value="1"/>
</dbReference>
<organism evidence="6 7">
    <name type="scientific">Salinisphaera shabanensis E1L3A</name>
    <dbReference type="NCBI Taxonomy" id="1033802"/>
    <lineage>
        <taxon>Bacteria</taxon>
        <taxon>Pseudomonadati</taxon>
        <taxon>Pseudomonadota</taxon>
        <taxon>Gammaproteobacteria</taxon>
        <taxon>Salinisphaerales</taxon>
        <taxon>Salinisphaeraceae</taxon>
        <taxon>Salinisphaera</taxon>
    </lineage>
</organism>
<dbReference type="EMBL" id="AFNV02000016">
    <property type="protein sequence ID" value="ERJ18692.1"/>
    <property type="molecule type" value="Genomic_DNA"/>
</dbReference>
<feature type="region of interest" description="Disordered" evidence="5">
    <location>
        <begin position="1"/>
        <end position="25"/>
    </location>
</feature>
<reference evidence="6 7" key="1">
    <citation type="journal article" date="2011" name="J. Bacteriol.">
        <title>Genome sequence of Salinisphaera shabanensis, a gammaproteobacterium from the harsh, variable environment of the brine-seawater interface of the Shaban Deep in the Red Sea.</title>
        <authorList>
            <person name="Antunes A."/>
            <person name="Alam I."/>
            <person name="Bajic V.B."/>
            <person name="Stingl U."/>
        </authorList>
    </citation>
    <scope>NUCLEOTIDE SEQUENCE [LARGE SCALE GENOMIC DNA]</scope>
    <source>
        <strain evidence="6 7">E1L3A</strain>
    </source>
</reference>
<dbReference type="PANTHER" id="PTHR34298">
    <property type="entry name" value="SEGREGATION AND CONDENSATION PROTEIN B"/>
    <property type="match status" value="1"/>
</dbReference>
<keyword evidence="3" id="KW-0159">Chromosome partition</keyword>
<evidence type="ECO:0000256" key="4">
    <source>
        <dbReference type="ARBA" id="ARBA00023306"/>
    </source>
</evidence>
<keyword evidence="7" id="KW-1185">Reference proteome</keyword>
<evidence type="ECO:0000313" key="6">
    <source>
        <dbReference type="EMBL" id="ERJ18692.1"/>
    </source>
</evidence>
<protein>
    <submittedName>
        <fullName evidence="6">Segregation protein</fullName>
    </submittedName>
</protein>
<gene>
    <name evidence="6" type="ORF">SSPSH_002400</name>
</gene>
<dbReference type="GO" id="GO:0051304">
    <property type="term" value="P:chromosome separation"/>
    <property type="evidence" value="ECO:0007669"/>
    <property type="project" value="InterPro"/>
</dbReference>
<dbReference type="InterPro" id="IPR036390">
    <property type="entry name" value="WH_DNA-bd_sf"/>
</dbReference>
<dbReference type="AlphaFoldDB" id="U2EK98"/>
<dbReference type="GO" id="GO:0051301">
    <property type="term" value="P:cell division"/>
    <property type="evidence" value="ECO:0007669"/>
    <property type="project" value="UniProtKB-KW"/>
</dbReference>
<evidence type="ECO:0000313" key="7">
    <source>
        <dbReference type="Proteomes" id="UP000006242"/>
    </source>
</evidence>
<feature type="compositionally biased region" description="Acidic residues" evidence="5">
    <location>
        <begin position="230"/>
        <end position="245"/>
    </location>
</feature>
<dbReference type="InterPro" id="IPR036388">
    <property type="entry name" value="WH-like_DNA-bd_sf"/>
</dbReference>
<sequence>MHTDEERRPVSHDEPTPPEIDDHADAPEAQANEPVLAESVLRCIEALLMAADAPLSVDQIVRLLETTHALERADVRTGLDALQARYIDSAMDLVEVASGWRFQVGADYSALVSRLWEERPPKLSRAMLETLALICYRQPIARSDIEAVRGVSVSSNIVKTLQEFGWIKVVGYRDMPGRPALFGTTPQFLDDFGVARLADLPSLPEIQDLDALDAALARLQGDENTSNKSDDDESASDGAGNDDDALPAAVDEADSTAAGDDAGQNNETPRSSD</sequence>
<evidence type="ECO:0000256" key="1">
    <source>
        <dbReference type="ARBA" id="ARBA00022490"/>
    </source>
</evidence>
<proteinExistence type="predicted"/>